<feature type="domain" description="LIM zinc-binding" evidence="6">
    <location>
        <begin position="233"/>
        <end position="294"/>
    </location>
</feature>
<feature type="non-terminal residue" evidence="8">
    <location>
        <position position="1"/>
    </location>
</feature>
<evidence type="ECO:0000256" key="2">
    <source>
        <dbReference type="ARBA" id="ARBA00022737"/>
    </source>
</evidence>
<evidence type="ECO:0000256" key="5">
    <source>
        <dbReference type="PROSITE-ProRule" id="PRU00125"/>
    </source>
</evidence>
<dbReference type="KEGG" id="tad:TRIADDRAFT_26089"/>
<dbReference type="STRING" id="10228.B3RXZ2"/>
<keyword evidence="9" id="KW-1185">Reference proteome</keyword>
<protein>
    <recommendedName>
        <fullName evidence="10">LIM zinc-binding domain-containing protein</fullName>
    </recommendedName>
</protein>
<evidence type="ECO:0000259" key="6">
    <source>
        <dbReference type="PROSITE" id="PS50023"/>
    </source>
</evidence>
<dbReference type="RefSeq" id="XP_002112402.1">
    <property type="nucleotide sequence ID" value="XM_002112366.1"/>
</dbReference>
<dbReference type="EMBL" id="DS985245">
    <property type="protein sequence ID" value="EDV24512.1"/>
    <property type="molecule type" value="Genomic_DNA"/>
</dbReference>
<dbReference type="HOGENOM" id="CLU_008937_1_2_1"/>
<dbReference type="OrthoDB" id="10069167at2759"/>
<dbReference type="SUPFAM" id="SSF57716">
    <property type="entry name" value="Glucocorticoid receptor-like (DNA-binding domain)"/>
    <property type="match status" value="2"/>
</dbReference>
<gene>
    <name evidence="8" type="ORF">TRIADDRAFT_26089</name>
</gene>
<evidence type="ECO:0000256" key="1">
    <source>
        <dbReference type="ARBA" id="ARBA00022723"/>
    </source>
</evidence>
<dbReference type="SMART" id="SM00132">
    <property type="entry name" value="LIM"/>
    <property type="match status" value="3"/>
</dbReference>
<feature type="domain" description="PET" evidence="7">
    <location>
        <begin position="50"/>
        <end position="158"/>
    </location>
</feature>
<dbReference type="GeneID" id="6753615"/>
<evidence type="ECO:0000256" key="4">
    <source>
        <dbReference type="ARBA" id="ARBA00023038"/>
    </source>
</evidence>
<dbReference type="Proteomes" id="UP000009022">
    <property type="component" value="Unassembled WGS sequence"/>
</dbReference>
<dbReference type="Pfam" id="PF06297">
    <property type="entry name" value="PET"/>
    <property type="match status" value="1"/>
</dbReference>
<evidence type="ECO:0000256" key="3">
    <source>
        <dbReference type="ARBA" id="ARBA00022833"/>
    </source>
</evidence>
<evidence type="ECO:0000313" key="9">
    <source>
        <dbReference type="Proteomes" id="UP000009022"/>
    </source>
</evidence>
<dbReference type="Gene3D" id="2.10.110.10">
    <property type="entry name" value="Cysteine Rich Protein"/>
    <property type="match status" value="3"/>
</dbReference>
<dbReference type="InParanoid" id="B3RXZ2"/>
<name>B3RXZ2_TRIAD</name>
<dbReference type="PROSITE" id="PS50023">
    <property type="entry name" value="LIM_DOMAIN_2"/>
    <property type="match status" value="1"/>
</dbReference>
<dbReference type="InterPro" id="IPR010442">
    <property type="entry name" value="PET_domain"/>
</dbReference>
<proteinExistence type="predicted"/>
<evidence type="ECO:0000259" key="7">
    <source>
        <dbReference type="PROSITE" id="PS51303"/>
    </source>
</evidence>
<keyword evidence="3 5" id="KW-0862">Zinc</keyword>
<feature type="non-terminal residue" evidence="8">
    <location>
        <position position="351"/>
    </location>
</feature>
<dbReference type="PROSITE" id="PS00478">
    <property type="entry name" value="LIM_DOMAIN_1"/>
    <property type="match status" value="1"/>
</dbReference>
<keyword evidence="1 5" id="KW-0479">Metal-binding</keyword>
<dbReference type="CTD" id="6753615"/>
<dbReference type="eggNOG" id="KOG1704">
    <property type="taxonomic scope" value="Eukaryota"/>
</dbReference>
<evidence type="ECO:0008006" key="10">
    <source>
        <dbReference type="Google" id="ProtNLM"/>
    </source>
</evidence>
<dbReference type="InterPro" id="IPR001781">
    <property type="entry name" value="Znf_LIM"/>
</dbReference>
<keyword evidence="2" id="KW-0677">Repeat</keyword>
<dbReference type="FunFam" id="2.10.110.10:FF:000005">
    <property type="entry name" value="Testin isoform 1"/>
    <property type="match status" value="1"/>
</dbReference>
<reference evidence="8 9" key="1">
    <citation type="journal article" date="2008" name="Nature">
        <title>The Trichoplax genome and the nature of placozoans.</title>
        <authorList>
            <person name="Srivastava M."/>
            <person name="Begovic E."/>
            <person name="Chapman J."/>
            <person name="Putnam N.H."/>
            <person name="Hellsten U."/>
            <person name="Kawashima T."/>
            <person name="Kuo A."/>
            <person name="Mitros T."/>
            <person name="Salamov A."/>
            <person name="Carpenter M.L."/>
            <person name="Signorovitch A.Y."/>
            <person name="Moreno M.A."/>
            <person name="Kamm K."/>
            <person name="Grimwood J."/>
            <person name="Schmutz J."/>
            <person name="Shapiro H."/>
            <person name="Grigoriev I.V."/>
            <person name="Buss L.W."/>
            <person name="Schierwater B."/>
            <person name="Dellaporta S.L."/>
            <person name="Rokhsar D.S."/>
        </authorList>
    </citation>
    <scope>NUCLEOTIDE SEQUENCE [LARGE SCALE GENOMIC DNA]</scope>
    <source>
        <strain evidence="8 9">Grell-BS-1999</strain>
    </source>
</reference>
<dbReference type="FunCoup" id="B3RXZ2">
    <property type="interactions" value="160"/>
</dbReference>
<dbReference type="PANTHER" id="PTHR24211">
    <property type="entry name" value="LIM DOMAIN-CONTAINING PROTEIN"/>
    <property type="match status" value="1"/>
</dbReference>
<keyword evidence="4 5" id="KW-0440">LIM domain</keyword>
<dbReference type="AlphaFoldDB" id="B3RXZ2"/>
<dbReference type="InterPro" id="IPR033726">
    <property type="entry name" value="LIM2_prickle"/>
</dbReference>
<dbReference type="Pfam" id="PF00412">
    <property type="entry name" value="LIM"/>
    <property type="match status" value="3"/>
</dbReference>
<dbReference type="PhylomeDB" id="B3RXZ2"/>
<dbReference type="OMA" id="CHLANNW"/>
<organism evidence="8 9">
    <name type="scientific">Trichoplax adhaerens</name>
    <name type="common">Trichoplax reptans</name>
    <dbReference type="NCBI Taxonomy" id="10228"/>
    <lineage>
        <taxon>Eukaryota</taxon>
        <taxon>Metazoa</taxon>
        <taxon>Placozoa</taxon>
        <taxon>Uniplacotomia</taxon>
        <taxon>Trichoplacea</taxon>
        <taxon>Trichoplacidae</taxon>
        <taxon>Trichoplax</taxon>
    </lineage>
</organism>
<dbReference type="GO" id="GO:0008270">
    <property type="term" value="F:zinc ion binding"/>
    <property type="evidence" value="ECO:0007669"/>
    <property type="project" value="InterPro"/>
</dbReference>
<dbReference type="PROSITE" id="PS51303">
    <property type="entry name" value="PET"/>
    <property type="match status" value="1"/>
</dbReference>
<dbReference type="CDD" id="cd09027">
    <property type="entry name" value="PET"/>
    <property type="match status" value="1"/>
</dbReference>
<sequence>GRPCLKCRQKCPGFCHHSWRKICRHCKCSKSEHDILADDHERFVEKMIFEYYKVNGLSDFNINPAIEEYAWTPPALSIRQIEAYFDCLPKENVPIIDSVGDRYRIQQLLYQHPAHDYDPKFCYRLSEEEKKKHRQFSATRKKDAFGQATVRTIGSRMNGHECAEVSYATPLCGEQLNHGELGLFASHAVPENLVWHPECFICCVCENGLVDLIYYYKDGEVYCGRHHADSVKPRCNACDEIIFTEECIQAHGRTWHTDHFVCYECECRLGSRNQYIMRDGQPYCCRCFESLYAVYCESCGEMIELNDGHMAHNDMHWHASDDCFSCSECNQSLLGKTFLPKHGKLYCSVAC</sequence>
<dbReference type="PANTHER" id="PTHR24211:SF20">
    <property type="entry name" value="PROTEIN ESPINAS-RELATED"/>
    <property type="match status" value="1"/>
</dbReference>
<accession>B3RXZ2</accession>
<evidence type="ECO:0000313" key="8">
    <source>
        <dbReference type="EMBL" id="EDV24512.1"/>
    </source>
</evidence>
<dbReference type="InterPro" id="IPR047120">
    <property type="entry name" value="Pk/Esn/Tes"/>
</dbReference>
<dbReference type="CDD" id="cd09418">
    <property type="entry name" value="LIM2_Prickle"/>
    <property type="match status" value="1"/>
</dbReference>